<keyword evidence="1" id="KW-0732">Signal</keyword>
<evidence type="ECO:0000256" key="1">
    <source>
        <dbReference type="SAM" id="SignalP"/>
    </source>
</evidence>
<feature type="signal peptide" evidence="1">
    <location>
        <begin position="1"/>
        <end position="15"/>
    </location>
</feature>
<dbReference type="AlphaFoldDB" id="A0A1Q3E119"/>
<reference evidence="2 3" key="2">
    <citation type="submission" date="2017-02" db="EMBL/GenBank/DDBJ databases">
        <title>A genome survey and senescence transcriptome analysis in Lentinula edodes.</title>
        <authorList>
            <person name="Sakamoto Y."/>
            <person name="Nakade K."/>
            <person name="Sato S."/>
            <person name="Yoshida Y."/>
            <person name="Miyazaki K."/>
            <person name="Natsume S."/>
            <person name="Konno N."/>
        </authorList>
    </citation>
    <scope>NUCLEOTIDE SEQUENCE [LARGE SCALE GENOMIC DNA]</scope>
    <source>
        <strain evidence="2 3">NBRC 111202</strain>
    </source>
</reference>
<accession>A0A1Q3E119</accession>
<keyword evidence="3" id="KW-1185">Reference proteome</keyword>
<reference evidence="2 3" key="1">
    <citation type="submission" date="2016-08" db="EMBL/GenBank/DDBJ databases">
        <authorList>
            <consortium name="Lentinula edodes genome sequencing consortium"/>
            <person name="Sakamoto Y."/>
            <person name="Nakade K."/>
            <person name="Sato S."/>
            <person name="Yoshida Y."/>
            <person name="Miyazaki K."/>
            <person name="Natsume S."/>
            <person name="Konno N."/>
        </authorList>
    </citation>
    <scope>NUCLEOTIDE SEQUENCE [LARGE SCALE GENOMIC DNA]</scope>
    <source>
        <strain evidence="2 3">NBRC 111202</strain>
    </source>
</reference>
<organism evidence="2 3">
    <name type="scientific">Lentinula edodes</name>
    <name type="common">Shiitake mushroom</name>
    <name type="synonym">Lentinus edodes</name>
    <dbReference type="NCBI Taxonomy" id="5353"/>
    <lineage>
        <taxon>Eukaryota</taxon>
        <taxon>Fungi</taxon>
        <taxon>Dikarya</taxon>
        <taxon>Basidiomycota</taxon>
        <taxon>Agaricomycotina</taxon>
        <taxon>Agaricomycetes</taxon>
        <taxon>Agaricomycetidae</taxon>
        <taxon>Agaricales</taxon>
        <taxon>Marasmiineae</taxon>
        <taxon>Omphalotaceae</taxon>
        <taxon>Lentinula</taxon>
    </lineage>
</organism>
<dbReference type="Proteomes" id="UP000188533">
    <property type="component" value="Unassembled WGS sequence"/>
</dbReference>
<gene>
    <name evidence="2" type="ORF">LENED_002364</name>
</gene>
<sequence length="166" mass="18332">MYLVVLLGLFSVTHTMPVPFAYDTGTSHIQATPASGGSVSDIVKSMMKDSPDSDFKVSFYQPRDLITRRGVGSPKQIQAMKQQAATTVHAAVKEYLEQQFGTAKITFQDGEARAYPYAFADFPLAFYATLLSKDRSLQFSGKLWKSGGKHVGKLYPFSSRFNLRGS</sequence>
<dbReference type="EMBL" id="BDGU01000042">
    <property type="protein sequence ID" value="GAW00814.1"/>
    <property type="molecule type" value="Genomic_DNA"/>
</dbReference>
<evidence type="ECO:0000313" key="2">
    <source>
        <dbReference type="EMBL" id="GAW00814.1"/>
    </source>
</evidence>
<name>A0A1Q3E119_LENED</name>
<proteinExistence type="predicted"/>
<protein>
    <submittedName>
        <fullName evidence="2">Uncharacterized protein</fullName>
    </submittedName>
</protein>
<comment type="caution">
    <text evidence="2">The sequence shown here is derived from an EMBL/GenBank/DDBJ whole genome shotgun (WGS) entry which is preliminary data.</text>
</comment>
<evidence type="ECO:0000313" key="3">
    <source>
        <dbReference type="Proteomes" id="UP000188533"/>
    </source>
</evidence>
<feature type="chain" id="PRO_5012501610" evidence="1">
    <location>
        <begin position="16"/>
        <end position="166"/>
    </location>
</feature>